<evidence type="ECO:0000313" key="1">
    <source>
        <dbReference type="EMBL" id="KAJ2767464.1"/>
    </source>
</evidence>
<feature type="non-terminal residue" evidence="1">
    <location>
        <position position="1"/>
    </location>
</feature>
<proteinExistence type="predicted"/>
<reference evidence="1" key="1">
    <citation type="submission" date="2022-07" db="EMBL/GenBank/DDBJ databases">
        <title>Phylogenomic reconstructions and comparative analyses of Kickxellomycotina fungi.</title>
        <authorList>
            <person name="Reynolds N.K."/>
            <person name="Stajich J.E."/>
            <person name="Barry K."/>
            <person name="Grigoriev I.V."/>
            <person name="Crous P."/>
            <person name="Smith M.E."/>
        </authorList>
    </citation>
    <scope>NUCLEOTIDE SEQUENCE</scope>
    <source>
        <strain evidence="1">CBS 109366</strain>
    </source>
</reference>
<gene>
    <name evidence="1" type="ORF">IWQ57_003940</name>
</gene>
<dbReference type="EMBL" id="JANBUJ010001416">
    <property type="protein sequence ID" value="KAJ2767464.1"/>
    <property type="molecule type" value="Genomic_DNA"/>
</dbReference>
<keyword evidence="2" id="KW-1185">Reference proteome</keyword>
<comment type="caution">
    <text evidence="1">The sequence shown here is derived from an EMBL/GenBank/DDBJ whole genome shotgun (WGS) entry which is preliminary data.</text>
</comment>
<evidence type="ECO:0000313" key="2">
    <source>
        <dbReference type="Proteomes" id="UP001140234"/>
    </source>
</evidence>
<dbReference type="Proteomes" id="UP001140234">
    <property type="component" value="Unassembled WGS sequence"/>
</dbReference>
<name>A0ACC1JU35_9FUNG</name>
<organism evidence="1 2">
    <name type="scientific">Coemansia nantahalensis</name>
    <dbReference type="NCBI Taxonomy" id="2789366"/>
    <lineage>
        <taxon>Eukaryota</taxon>
        <taxon>Fungi</taxon>
        <taxon>Fungi incertae sedis</taxon>
        <taxon>Zoopagomycota</taxon>
        <taxon>Kickxellomycotina</taxon>
        <taxon>Kickxellomycetes</taxon>
        <taxon>Kickxellales</taxon>
        <taxon>Kickxellaceae</taxon>
        <taxon>Coemansia</taxon>
    </lineage>
</organism>
<protein>
    <submittedName>
        <fullName evidence="1">Uncharacterized protein</fullName>
    </submittedName>
</protein>
<sequence length="197" mass="19584">PGAAGQSAAMCVFQLAVDAAADAMAALGSAVGARHAAAALALARTCVDGAQLLADIQRTCACPDAPPLQSPRLVRSALALVRLVEPAVEREAAAADPAAFAVRHDPCAVAAVAGAQHPAALFATEIALAAVGARPLAPAACGPLGLYTSYRACIDSLFVRTTTAPGRPAEAMEVVGRALVVAAPAAADAVAWMRGSR</sequence>
<accession>A0ACC1JU35</accession>